<evidence type="ECO:0000313" key="2">
    <source>
        <dbReference type="EMBL" id="MBB3103346.1"/>
    </source>
</evidence>
<comment type="caution">
    <text evidence="2">The sequence shown here is derived from an EMBL/GenBank/DDBJ whole genome shotgun (WGS) entry which is preliminary data.</text>
</comment>
<proteinExistence type="predicted"/>
<feature type="chain" id="PRO_5032371375" evidence="1">
    <location>
        <begin position="22"/>
        <end position="117"/>
    </location>
</feature>
<organism evidence="2 3">
    <name type="scientific">Azomonas macrocytogenes</name>
    <name type="common">Azotobacter macrocytogenes</name>
    <dbReference type="NCBI Taxonomy" id="69962"/>
    <lineage>
        <taxon>Bacteria</taxon>
        <taxon>Pseudomonadati</taxon>
        <taxon>Pseudomonadota</taxon>
        <taxon>Gammaproteobacteria</taxon>
        <taxon>Pseudomonadales</taxon>
        <taxon>Pseudomonadaceae</taxon>
        <taxon>Azomonas</taxon>
    </lineage>
</organism>
<keyword evidence="3" id="KW-1185">Reference proteome</keyword>
<protein>
    <submittedName>
        <fullName evidence="2">Uncharacterized protein YcfJ</fullName>
    </submittedName>
</protein>
<evidence type="ECO:0000313" key="3">
    <source>
        <dbReference type="Proteomes" id="UP000549250"/>
    </source>
</evidence>
<dbReference type="Proteomes" id="UP000549250">
    <property type="component" value="Unassembled WGS sequence"/>
</dbReference>
<name>A0A839T4C9_AZOMA</name>
<feature type="signal peptide" evidence="1">
    <location>
        <begin position="1"/>
        <end position="21"/>
    </location>
</feature>
<dbReference type="EMBL" id="JACHXI010000006">
    <property type="protein sequence ID" value="MBB3103346.1"/>
    <property type="molecule type" value="Genomic_DNA"/>
</dbReference>
<keyword evidence="1" id="KW-0732">Signal</keyword>
<gene>
    <name evidence="2" type="ORF">FHR87_001741</name>
</gene>
<reference evidence="2 3" key="1">
    <citation type="submission" date="2020-08" db="EMBL/GenBank/DDBJ databases">
        <title>Genomic Encyclopedia of Type Strains, Phase III (KMG-III): the genomes of soil and plant-associated and newly described type strains.</title>
        <authorList>
            <person name="Whitman W."/>
        </authorList>
    </citation>
    <scope>NUCLEOTIDE SEQUENCE [LARGE SCALE GENOMIC DNA]</scope>
    <source>
        <strain evidence="2 3">CECT 4462</strain>
    </source>
</reference>
<dbReference type="AlphaFoldDB" id="A0A839T4C9"/>
<accession>A0A839T4C9</accession>
<dbReference type="RefSeq" id="WP_183166278.1">
    <property type="nucleotide sequence ID" value="NZ_JACHXI010000006.1"/>
</dbReference>
<sequence length="117" mass="12400">MKKFAHLSLYMFLAGSVTANAAEIMMEKEDTSIGKGYGALSTMMLGAAAGGPIGAVAGSVAGFFAGGETQKAVGGSQKAYIVRTEDNRDVWIRSPNREYQIGQDVDVVRGRIQPQIN</sequence>
<evidence type="ECO:0000256" key="1">
    <source>
        <dbReference type="SAM" id="SignalP"/>
    </source>
</evidence>